<name>A0ABU7CDL5_9TELE</name>
<accession>A0ABU7CDL5</accession>
<dbReference type="Proteomes" id="UP001345963">
    <property type="component" value="Unassembled WGS sequence"/>
</dbReference>
<protein>
    <submittedName>
        <fullName evidence="1">Uncharacterized protein</fullName>
    </submittedName>
</protein>
<evidence type="ECO:0000313" key="2">
    <source>
        <dbReference type="Proteomes" id="UP001345963"/>
    </source>
</evidence>
<evidence type="ECO:0000313" key="1">
    <source>
        <dbReference type="EMBL" id="MED6260846.1"/>
    </source>
</evidence>
<sequence>MYQRLWKGPDRGVRRLSRDALTSLSRHLLLLPWGELKAFPGRLRDIVPPACPRASPGPLPGGTCLEHLLGGGGQEASHIDAQATSTDSI</sequence>
<reference evidence="1 2" key="1">
    <citation type="submission" date="2021-07" db="EMBL/GenBank/DDBJ databases">
        <authorList>
            <person name="Palmer J.M."/>
        </authorList>
    </citation>
    <scope>NUCLEOTIDE SEQUENCE [LARGE SCALE GENOMIC DNA]</scope>
    <source>
        <strain evidence="1 2">AT_MEX2019</strain>
        <tissue evidence="1">Muscle</tissue>
    </source>
</reference>
<organism evidence="1 2">
    <name type="scientific">Ataeniobius toweri</name>
    <dbReference type="NCBI Taxonomy" id="208326"/>
    <lineage>
        <taxon>Eukaryota</taxon>
        <taxon>Metazoa</taxon>
        <taxon>Chordata</taxon>
        <taxon>Craniata</taxon>
        <taxon>Vertebrata</taxon>
        <taxon>Euteleostomi</taxon>
        <taxon>Actinopterygii</taxon>
        <taxon>Neopterygii</taxon>
        <taxon>Teleostei</taxon>
        <taxon>Neoteleostei</taxon>
        <taxon>Acanthomorphata</taxon>
        <taxon>Ovalentaria</taxon>
        <taxon>Atherinomorphae</taxon>
        <taxon>Cyprinodontiformes</taxon>
        <taxon>Goodeidae</taxon>
        <taxon>Ataeniobius</taxon>
    </lineage>
</organism>
<gene>
    <name evidence="1" type="ORF">ATANTOWER_030177</name>
</gene>
<keyword evidence="2" id="KW-1185">Reference proteome</keyword>
<comment type="caution">
    <text evidence="1">The sequence shown here is derived from an EMBL/GenBank/DDBJ whole genome shotgun (WGS) entry which is preliminary data.</text>
</comment>
<dbReference type="EMBL" id="JAHUTI010089314">
    <property type="protein sequence ID" value="MED6260846.1"/>
    <property type="molecule type" value="Genomic_DNA"/>
</dbReference>
<proteinExistence type="predicted"/>